<reference evidence="2" key="1">
    <citation type="journal article" date="2008" name="Nat. Genet.">
        <title>The Pristionchus pacificus genome provides a unique perspective on nematode lifestyle and parasitism.</title>
        <authorList>
            <person name="Dieterich C."/>
            <person name="Clifton S.W."/>
            <person name="Schuster L.N."/>
            <person name="Chinwalla A."/>
            <person name="Delehaunty K."/>
            <person name="Dinkelacker I."/>
            <person name="Fulton L."/>
            <person name="Fulton R."/>
            <person name="Godfrey J."/>
            <person name="Minx P."/>
            <person name="Mitreva M."/>
            <person name="Roeseler W."/>
            <person name="Tian H."/>
            <person name="Witte H."/>
            <person name="Yang S.P."/>
            <person name="Wilson R.K."/>
            <person name="Sommer R.J."/>
        </authorList>
    </citation>
    <scope>NUCLEOTIDE SEQUENCE [LARGE SCALE GENOMIC DNA]</scope>
    <source>
        <strain evidence="2">PS312</strain>
    </source>
</reference>
<protein>
    <submittedName>
        <fullName evidence="1">Uncharacterized protein</fullName>
    </submittedName>
</protein>
<evidence type="ECO:0000313" key="2">
    <source>
        <dbReference type="Proteomes" id="UP000005239"/>
    </source>
</evidence>
<accession>A0A8R1V2F0</accession>
<reference evidence="1" key="2">
    <citation type="submission" date="2022-06" db="UniProtKB">
        <authorList>
            <consortium name="EnsemblMetazoa"/>
        </authorList>
    </citation>
    <scope>IDENTIFICATION</scope>
    <source>
        <strain evidence="1">PS312</strain>
    </source>
</reference>
<accession>A0A2A6B574</accession>
<sequence>MYPRRLSPTRLTLRARAGSPAPVDTSTEVERILCGPFADHCEASVGDIWPSPLSPSSRLLRLHLPVMVVCRIVWAALRPSYCFPQARGHAADSKRHKMSIDNADVYDNGYKR</sequence>
<gene>
    <name evidence="1" type="primary">WBGene00283170</name>
</gene>
<evidence type="ECO:0000313" key="1">
    <source>
        <dbReference type="EnsemblMetazoa" id="PPA44801.1"/>
    </source>
</evidence>
<organism evidence="1 2">
    <name type="scientific">Pristionchus pacificus</name>
    <name type="common">Parasitic nematode worm</name>
    <dbReference type="NCBI Taxonomy" id="54126"/>
    <lineage>
        <taxon>Eukaryota</taxon>
        <taxon>Metazoa</taxon>
        <taxon>Ecdysozoa</taxon>
        <taxon>Nematoda</taxon>
        <taxon>Chromadorea</taxon>
        <taxon>Rhabditida</taxon>
        <taxon>Rhabditina</taxon>
        <taxon>Diplogasteromorpha</taxon>
        <taxon>Diplogasteroidea</taxon>
        <taxon>Neodiplogasteridae</taxon>
        <taxon>Pristionchus</taxon>
    </lineage>
</organism>
<dbReference type="AlphaFoldDB" id="A0A2A6B574"/>
<dbReference type="Proteomes" id="UP000005239">
    <property type="component" value="Unassembled WGS sequence"/>
</dbReference>
<name>A0A2A6B574_PRIPA</name>
<dbReference type="EnsemblMetazoa" id="PPA44801.1">
    <property type="protein sequence ID" value="PPA44801.1"/>
    <property type="gene ID" value="WBGene00283170"/>
</dbReference>
<keyword evidence="2" id="KW-1185">Reference proteome</keyword>
<proteinExistence type="predicted"/>